<organism evidence="1 2">
    <name type="scientific">Austropuccinia psidii MF-1</name>
    <dbReference type="NCBI Taxonomy" id="1389203"/>
    <lineage>
        <taxon>Eukaryota</taxon>
        <taxon>Fungi</taxon>
        <taxon>Dikarya</taxon>
        <taxon>Basidiomycota</taxon>
        <taxon>Pucciniomycotina</taxon>
        <taxon>Pucciniomycetes</taxon>
        <taxon>Pucciniales</taxon>
        <taxon>Sphaerophragmiaceae</taxon>
        <taxon>Austropuccinia</taxon>
    </lineage>
</organism>
<evidence type="ECO:0000313" key="2">
    <source>
        <dbReference type="Proteomes" id="UP000765509"/>
    </source>
</evidence>
<dbReference type="EMBL" id="AVOT02016500">
    <property type="protein sequence ID" value="MBW0501789.1"/>
    <property type="molecule type" value="Genomic_DNA"/>
</dbReference>
<dbReference type="Proteomes" id="UP000765509">
    <property type="component" value="Unassembled WGS sequence"/>
</dbReference>
<dbReference type="InterPro" id="IPR043502">
    <property type="entry name" value="DNA/RNA_pol_sf"/>
</dbReference>
<proteinExistence type="predicted"/>
<dbReference type="Gene3D" id="3.30.70.270">
    <property type="match status" value="1"/>
</dbReference>
<evidence type="ECO:0000313" key="1">
    <source>
        <dbReference type="EMBL" id="MBW0501789.1"/>
    </source>
</evidence>
<dbReference type="PANTHER" id="PTHR33064">
    <property type="entry name" value="POL PROTEIN"/>
    <property type="match status" value="1"/>
</dbReference>
<comment type="caution">
    <text evidence="1">The sequence shown here is derived from an EMBL/GenBank/DDBJ whole genome shotgun (WGS) entry which is preliminary data.</text>
</comment>
<dbReference type="SUPFAM" id="SSF56672">
    <property type="entry name" value="DNA/RNA polymerases"/>
    <property type="match status" value="1"/>
</dbReference>
<dbReference type="PANTHER" id="PTHR33064:SF37">
    <property type="entry name" value="RIBONUCLEASE H"/>
    <property type="match status" value="1"/>
</dbReference>
<dbReference type="InterPro" id="IPR043128">
    <property type="entry name" value="Rev_trsase/Diguanyl_cyclase"/>
</dbReference>
<dbReference type="InterPro" id="IPR051320">
    <property type="entry name" value="Viral_Replic_Matur_Polypro"/>
</dbReference>
<accession>A0A9Q3HGJ4</accession>
<keyword evidence="2" id="KW-1185">Reference proteome</keyword>
<protein>
    <submittedName>
        <fullName evidence="1">Uncharacterized protein</fullName>
    </submittedName>
</protein>
<sequence length="115" mass="13220">MTIDQNKLAELLLKPAPKNIQEMPSFLKLASYYRNHIRNLSHIASSIYKLCSKDIGFEIAKERRDAYERNEHELKNEPVLILTDFALQLKPYIDAACNQGLGEALHQRQILDGEP</sequence>
<name>A0A9Q3HGJ4_9BASI</name>
<dbReference type="AlphaFoldDB" id="A0A9Q3HGJ4"/>
<gene>
    <name evidence="1" type="ORF">O181_041504</name>
</gene>
<reference evidence="1" key="1">
    <citation type="submission" date="2021-03" db="EMBL/GenBank/DDBJ databases">
        <title>Draft genome sequence of rust myrtle Austropuccinia psidii MF-1, a brazilian biotype.</title>
        <authorList>
            <person name="Quecine M.C."/>
            <person name="Pachon D.M.R."/>
            <person name="Bonatelli M.L."/>
            <person name="Correr F.H."/>
            <person name="Franceschini L.M."/>
            <person name="Leite T.F."/>
            <person name="Margarido G.R.A."/>
            <person name="Almeida C.A."/>
            <person name="Ferrarezi J.A."/>
            <person name="Labate C.A."/>
        </authorList>
    </citation>
    <scope>NUCLEOTIDE SEQUENCE</scope>
    <source>
        <strain evidence="1">MF-1</strain>
    </source>
</reference>